<evidence type="ECO:0000256" key="10">
    <source>
        <dbReference type="ARBA" id="ARBA00038471"/>
    </source>
</evidence>
<evidence type="ECO:0000256" key="8">
    <source>
        <dbReference type="ARBA" id="ARBA00023157"/>
    </source>
</evidence>
<dbReference type="SUPFAM" id="SSF101148">
    <property type="entry name" value="Plant invertase/pectin methylesterase inhibitor"/>
    <property type="match status" value="2"/>
</dbReference>
<organism evidence="13">
    <name type="scientific">Salix viminalis</name>
    <name type="common">Common osier</name>
    <name type="synonym">Basket willow</name>
    <dbReference type="NCBI Taxonomy" id="40686"/>
    <lineage>
        <taxon>Eukaryota</taxon>
        <taxon>Viridiplantae</taxon>
        <taxon>Streptophyta</taxon>
        <taxon>Embryophyta</taxon>
        <taxon>Tracheophyta</taxon>
        <taxon>Spermatophyta</taxon>
        <taxon>Magnoliopsida</taxon>
        <taxon>eudicotyledons</taxon>
        <taxon>Gunneridae</taxon>
        <taxon>Pentapetalae</taxon>
        <taxon>rosids</taxon>
        <taxon>fabids</taxon>
        <taxon>Malpighiales</taxon>
        <taxon>Salicaceae</taxon>
        <taxon>Saliceae</taxon>
        <taxon>Salix</taxon>
    </lineage>
</organism>
<dbReference type="GO" id="GO:0048046">
    <property type="term" value="C:apoplast"/>
    <property type="evidence" value="ECO:0007669"/>
    <property type="project" value="UniProtKB-SubCell"/>
</dbReference>
<sequence length="544" mass="60369">MASSAVSKQSYLHNLAILTTLALFCVSKTCLAENSEPHQVECGDDFIKTSCGVTRYPELCYKKLSAYADAIEDNPTRLANASLSETLNNTESTLTMVQKLLEKRKLRPREAGAIRDCVETMNDSVDELQKSMLAMSDLEGPDFDMEMINIRTWVSAALTDEDTCMDGFEENSMDAKVKDTIRSYIVTVAQLTKIERKLIMAASSTSLSVSALILTFLLCISSNVQRSSAAITATKKSTKTYTNFLKTALLSTTYPQLLLKSLSPYTSTIKTSELKLCSTSLTVALKASSNTSKLVKSLAKNRGLSKIEAAIIRDCIEEIGNSIDEIKQSLKILGNLTDPDREYQIDNMKTWVSAAITDQNTCTDGFDGNKISYAVKRTIRKSIVNVARLTSNALALINKLSALYSYFSAQTSDREVKMDLNPIKDAFDRVAKKQKMSSSKTQEVVAQMIREIEKSLEIIKAEHCGSEVDCKSVFGELKKKLQEIAPLSQLEGTQKELNIALSKYPKQLEKSFNPDISKAYRNIDFDAHTVNQIIAGHFYRQGLF</sequence>
<dbReference type="PANTHER" id="PTHR31080">
    <property type="entry name" value="PECTINESTERASE INHIBITOR-LIKE"/>
    <property type="match status" value="1"/>
</dbReference>
<dbReference type="NCBIfam" id="TIGR01614">
    <property type="entry name" value="PME_inhib"/>
    <property type="match status" value="2"/>
</dbReference>
<dbReference type="CDD" id="cd15798">
    <property type="entry name" value="PMEI-like_3"/>
    <property type="match status" value="2"/>
</dbReference>
<protein>
    <recommendedName>
        <fullName evidence="4">pectinesterase</fullName>
        <ecNumber evidence="4">3.1.1.11</ecNumber>
    </recommendedName>
</protein>
<reference evidence="13" key="1">
    <citation type="submission" date="2019-03" db="EMBL/GenBank/DDBJ databases">
        <authorList>
            <person name="Mank J."/>
            <person name="Almeida P."/>
        </authorList>
    </citation>
    <scope>NUCLEOTIDE SEQUENCE</scope>
    <source>
        <strain evidence="13">78183</strain>
    </source>
</reference>
<name>A0A6N2NL98_SALVM</name>
<dbReference type="Pfam" id="PF04043">
    <property type="entry name" value="PMEI"/>
    <property type="match status" value="2"/>
</dbReference>
<evidence type="ECO:0000256" key="1">
    <source>
        <dbReference type="ARBA" id="ARBA00004271"/>
    </source>
</evidence>
<comment type="similarity">
    <text evidence="2">In the N-terminal section; belongs to the PMEI family.</text>
</comment>
<keyword evidence="6" id="KW-0964">Secreted</keyword>
<feature type="signal peptide" evidence="11">
    <location>
        <begin position="1"/>
        <end position="32"/>
    </location>
</feature>
<dbReference type="InterPro" id="IPR051955">
    <property type="entry name" value="PME_Inhibitor"/>
</dbReference>
<evidence type="ECO:0000256" key="9">
    <source>
        <dbReference type="ARBA" id="ARBA00023180"/>
    </source>
</evidence>
<evidence type="ECO:0000256" key="6">
    <source>
        <dbReference type="ARBA" id="ARBA00022525"/>
    </source>
</evidence>
<dbReference type="FunFam" id="1.20.140.40:FF:000006">
    <property type="entry name" value="Pectinesterase inhibitor 3"/>
    <property type="match status" value="1"/>
</dbReference>
<keyword evidence="8" id="KW-1015">Disulfide bond</keyword>
<dbReference type="PANTHER" id="PTHR31080:SF161">
    <property type="entry name" value="OS10G0508700 PROTEIN"/>
    <property type="match status" value="1"/>
</dbReference>
<evidence type="ECO:0000256" key="3">
    <source>
        <dbReference type="ARBA" id="ARBA00007786"/>
    </source>
</evidence>
<comment type="similarity">
    <text evidence="10">Belongs to the PMEI family.</text>
</comment>
<feature type="chain" id="PRO_5026906833" description="pectinesterase" evidence="11">
    <location>
        <begin position="33"/>
        <end position="544"/>
    </location>
</feature>
<accession>A0A6N2NL98</accession>
<dbReference type="FunFam" id="1.20.140.40:FF:000010">
    <property type="entry name" value="Pectinesterase"/>
    <property type="match status" value="1"/>
</dbReference>
<dbReference type="SMART" id="SM00856">
    <property type="entry name" value="PMEI"/>
    <property type="match status" value="2"/>
</dbReference>
<dbReference type="EC" id="3.1.1.11" evidence="4"/>
<evidence type="ECO:0000259" key="12">
    <source>
        <dbReference type="SMART" id="SM00856"/>
    </source>
</evidence>
<evidence type="ECO:0000256" key="4">
    <source>
        <dbReference type="ARBA" id="ARBA00013229"/>
    </source>
</evidence>
<evidence type="ECO:0000256" key="11">
    <source>
        <dbReference type="SAM" id="SignalP"/>
    </source>
</evidence>
<evidence type="ECO:0000256" key="5">
    <source>
        <dbReference type="ARBA" id="ARBA00022523"/>
    </source>
</evidence>
<dbReference type="Gene3D" id="1.20.140.40">
    <property type="entry name" value="Invertase/pectin methylesterase inhibitor family protein"/>
    <property type="match status" value="2"/>
</dbReference>
<dbReference type="InterPro" id="IPR035513">
    <property type="entry name" value="Invertase/methylesterase_inhib"/>
</dbReference>
<evidence type="ECO:0000256" key="2">
    <source>
        <dbReference type="ARBA" id="ARBA00006027"/>
    </source>
</evidence>
<feature type="domain" description="Pectinesterase inhibitor" evidence="12">
    <location>
        <begin position="240"/>
        <end position="396"/>
    </location>
</feature>
<comment type="similarity">
    <text evidence="3">In the C-terminal section; belongs to the pectinesterase family.</text>
</comment>
<evidence type="ECO:0000256" key="7">
    <source>
        <dbReference type="ARBA" id="ARBA00022729"/>
    </source>
</evidence>
<dbReference type="AlphaFoldDB" id="A0A6N2NL98"/>
<proteinExistence type="inferred from homology"/>
<evidence type="ECO:0000313" key="13">
    <source>
        <dbReference type="EMBL" id="VFU65214.1"/>
    </source>
</evidence>
<gene>
    <name evidence="13" type="ORF">SVIM_LOCUS500134</name>
</gene>
<dbReference type="EMBL" id="CAADRP010002274">
    <property type="protein sequence ID" value="VFU65214.1"/>
    <property type="molecule type" value="Genomic_DNA"/>
</dbReference>
<dbReference type="InterPro" id="IPR006501">
    <property type="entry name" value="Pectinesterase_inhib_dom"/>
</dbReference>
<keyword evidence="9" id="KW-0325">Glycoprotein</keyword>
<comment type="subcellular location">
    <subcellularLocation>
        <location evidence="1">Secreted</location>
        <location evidence="1">Extracellular space</location>
        <location evidence="1">Apoplast</location>
    </subcellularLocation>
</comment>
<keyword evidence="5" id="KW-0052">Apoplast</keyword>
<feature type="domain" description="Pectinesterase inhibitor" evidence="12">
    <location>
        <begin position="42"/>
        <end position="198"/>
    </location>
</feature>
<keyword evidence="7 11" id="KW-0732">Signal</keyword>
<dbReference type="GO" id="GO:0030599">
    <property type="term" value="F:pectinesterase activity"/>
    <property type="evidence" value="ECO:0007669"/>
    <property type="project" value="UniProtKB-EC"/>
</dbReference>
<dbReference type="GO" id="GO:0004857">
    <property type="term" value="F:enzyme inhibitor activity"/>
    <property type="evidence" value="ECO:0007669"/>
    <property type="project" value="InterPro"/>
</dbReference>